<dbReference type="RefSeq" id="WP_122628941.1">
    <property type="nucleotide sequence ID" value="NZ_UPPP01000083.1"/>
</dbReference>
<reference evidence="1 2" key="1">
    <citation type="submission" date="2018-06" db="EMBL/GenBank/DDBJ databases">
        <authorList>
            <person name="Strepis N."/>
        </authorList>
    </citation>
    <scope>NUCLEOTIDE SEQUENCE [LARGE SCALE GENOMIC DNA]</scope>
    <source>
        <strain evidence="1">LUCI</strain>
    </source>
</reference>
<dbReference type="OrthoDB" id="1683573at2"/>
<evidence type="ECO:0008006" key="3">
    <source>
        <dbReference type="Google" id="ProtNLM"/>
    </source>
</evidence>
<protein>
    <recommendedName>
        <fullName evidence="3">YlzJ-like protein</fullName>
    </recommendedName>
</protein>
<keyword evidence="2" id="KW-1185">Reference proteome</keyword>
<organism evidence="1 2">
    <name type="scientific">Lucifera butyrica</name>
    <dbReference type="NCBI Taxonomy" id="1351585"/>
    <lineage>
        <taxon>Bacteria</taxon>
        <taxon>Bacillati</taxon>
        <taxon>Bacillota</taxon>
        <taxon>Negativicutes</taxon>
        <taxon>Veillonellales</taxon>
        <taxon>Veillonellaceae</taxon>
        <taxon>Lucifera</taxon>
    </lineage>
</organism>
<dbReference type="Proteomes" id="UP000277811">
    <property type="component" value="Unassembled WGS sequence"/>
</dbReference>
<proteinExistence type="predicted"/>
<dbReference type="InterPro" id="IPR025619">
    <property type="entry name" value="YlzJ"/>
</dbReference>
<name>A0A498RAY4_9FIRM</name>
<dbReference type="EMBL" id="UPPP01000083">
    <property type="protein sequence ID" value="VBB08027.1"/>
    <property type="molecule type" value="Genomic_DNA"/>
</dbReference>
<evidence type="ECO:0000313" key="1">
    <source>
        <dbReference type="EMBL" id="VBB08027.1"/>
    </source>
</evidence>
<dbReference type="Pfam" id="PF14035">
    <property type="entry name" value="YlzJ"/>
    <property type="match status" value="1"/>
</dbReference>
<accession>A0A498RAY4</accession>
<gene>
    <name evidence="1" type="ORF">LUCI_3292</name>
</gene>
<evidence type="ECO:0000313" key="2">
    <source>
        <dbReference type="Proteomes" id="UP000277811"/>
    </source>
</evidence>
<sequence>MILWTILPLEMVLDGIDKSPAYEEIEYAGVKAVVEKISAAQYRIVRIVTSDPQNYLRPEFQPGALLTYRPAYADLSGSPG</sequence>
<dbReference type="AlphaFoldDB" id="A0A498RAY4"/>